<keyword evidence="3" id="KW-1185">Reference proteome</keyword>
<gene>
    <name evidence="2" type="ORF">ACFONC_15290</name>
</gene>
<name>A0ABV7XPR5_9GAMM</name>
<dbReference type="EMBL" id="JBHRYA010000012">
    <property type="protein sequence ID" value="MFC3717515.1"/>
    <property type="molecule type" value="Genomic_DNA"/>
</dbReference>
<reference evidence="3" key="1">
    <citation type="journal article" date="2019" name="Int. J. Syst. Evol. Microbiol.">
        <title>The Global Catalogue of Microorganisms (GCM) 10K type strain sequencing project: providing services to taxonomists for standard genome sequencing and annotation.</title>
        <authorList>
            <consortium name="The Broad Institute Genomics Platform"/>
            <consortium name="The Broad Institute Genome Sequencing Center for Infectious Disease"/>
            <person name="Wu L."/>
            <person name="Ma J."/>
        </authorList>
    </citation>
    <scope>NUCLEOTIDE SEQUENCE [LARGE SCALE GENOMIC DNA]</scope>
    <source>
        <strain evidence="3">KCTC 42441</strain>
    </source>
</reference>
<evidence type="ECO:0008006" key="4">
    <source>
        <dbReference type="Google" id="ProtNLM"/>
    </source>
</evidence>
<dbReference type="RefSeq" id="WP_386745513.1">
    <property type="nucleotide sequence ID" value="NZ_JBHRYA010000012.1"/>
</dbReference>
<organism evidence="2 3">
    <name type="scientific">Luteimonas soli</name>
    <dbReference type="NCBI Taxonomy" id="1648966"/>
    <lineage>
        <taxon>Bacteria</taxon>
        <taxon>Pseudomonadati</taxon>
        <taxon>Pseudomonadota</taxon>
        <taxon>Gammaproteobacteria</taxon>
        <taxon>Lysobacterales</taxon>
        <taxon>Lysobacteraceae</taxon>
        <taxon>Luteimonas</taxon>
    </lineage>
</organism>
<evidence type="ECO:0000313" key="2">
    <source>
        <dbReference type="EMBL" id="MFC3717515.1"/>
    </source>
</evidence>
<sequence length="76" mass="8395">MENTRKLLEAKHEHDRQLQPWQQLDGGHDVNAHGGYQSGEAAAKAAELHAAESRLQATQGSIGTEGRHDQGKRDNR</sequence>
<proteinExistence type="predicted"/>
<feature type="compositionally biased region" description="Basic and acidic residues" evidence="1">
    <location>
        <begin position="65"/>
        <end position="76"/>
    </location>
</feature>
<comment type="caution">
    <text evidence="2">The sequence shown here is derived from an EMBL/GenBank/DDBJ whole genome shotgun (WGS) entry which is preliminary data.</text>
</comment>
<evidence type="ECO:0000313" key="3">
    <source>
        <dbReference type="Proteomes" id="UP001595705"/>
    </source>
</evidence>
<evidence type="ECO:0000256" key="1">
    <source>
        <dbReference type="SAM" id="MobiDB-lite"/>
    </source>
</evidence>
<accession>A0ABV7XPR5</accession>
<dbReference type="Proteomes" id="UP001595705">
    <property type="component" value="Unassembled WGS sequence"/>
</dbReference>
<feature type="region of interest" description="Disordered" evidence="1">
    <location>
        <begin position="24"/>
        <end position="76"/>
    </location>
</feature>
<protein>
    <recommendedName>
        <fullName evidence="4">DUF2188 domain-containing protein</fullName>
    </recommendedName>
</protein>